<dbReference type="EMBL" id="WEGK01000022">
    <property type="protein sequence ID" value="MQY23672.1"/>
    <property type="molecule type" value="Genomic_DNA"/>
</dbReference>
<reference evidence="1 2" key="1">
    <citation type="submission" date="2019-10" db="EMBL/GenBank/DDBJ databases">
        <title>Nocardia macrotermitis sp. nov. and Nocardia aurantia sp. nov., isolated from the gut of fungus growing-termite Macrotermes natalensis.</title>
        <authorList>
            <person name="Benndorf R."/>
            <person name="Schwitalla J."/>
            <person name="Martin K."/>
            <person name="De Beer W."/>
            <person name="Kaster A.-K."/>
            <person name="Vollmers J."/>
            <person name="Poulsen M."/>
            <person name="Beemelmanns C."/>
        </authorList>
    </citation>
    <scope>NUCLEOTIDE SEQUENCE [LARGE SCALE GENOMIC DNA]</scope>
    <source>
        <strain evidence="1 2">RB20</strain>
    </source>
</reference>
<dbReference type="AlphaFoldDB" id="A0A7K0DEG0"/>
<gene>
    <name evidence="1" type="ORF">NRB20_68030</name>
</gene>
<dbReference type="Gene3D" id="1.10.357.10">
    <property type="entry name" value="Tetracycline Repressor, domain 2"/>
    <property type="match status" value="1"/>
</dbReference>
<sequence>MRVRWRAGCPADRLAPALAAAVQAADEALAPFEAVLAGLVTVGDILAERVSSTAAQRRAIVRASPELQERERTKFAAVADTLADALEQRGAPTAEADLLAQVGIAIFVEAFARWAQDTQSTRLADLVREVAAELAAHLGTAR</sequence>
<evidence type="ECO:0000313" key="1">
    <source>
        <dbReference type="EMBL" id="MQY23672.1"/>
    </source>
</evidence>
<comment type="caution">
    <text evidence="1">The sequence shown here is derived from an EMBL/GenBank/DDBJ whole genome shotgun (WGS) entry which is preliminary data.</text>
</comment>
<keyword evidence="2" id="KW-1185">Reference proteome</keyword>
<evidence type="ECO:0008006" key="3">
    <source>
        <dbReference type="Google" id="ProtNLM"/>
    </source>
</evidence>
<dbReference type="Proteomes" id="UP000438448">
    <property type="component" value="Unassembled WGS sequence"/>
</dbReference>
<organism evidence="1 2">
    <name type="scientific">Nocardia macrotermitis</name>
    <dbReference type="NCBI Taxonomy" id="2585198"/>
    <lineage>
        <taxon>Bacteria</taxon>
        <taxon>Bacillati</taxon>
        <taxon>Actinomycetota</taxon>
        <taxon>Actinomycetes</taxon>
        <taxon>Mycobacteriales</taxon>
        <taxon>Nocardiaceae</taxon>
        <taxon>Nocardia</taxon>
    </lineage>
</organism>
<evidence type="ECO:0000313" key="2">
    <source>
        <dbReference type="Proteomes" id="UP000438448"/>
    </source>
</evidence>
<accession>A0A7K0DEG0</accession>
<name>A0A7K0DEG0_9NOCA</name>
<proteinExistence type="predicted"/>
<protein>
    <recommendedName>
        <fullName evidence="3">TetR family transcriptional regulator</fullName>
    </recommendedName>
</protein>